<keyword evidence="1" id="KW-1133">Transmembrane helix</keyword>
<protein>
    <submittedName>
        <fullName evidence="2">Uncharacterized protein</fullName>
    </submittedName>
</protein>
<gene>
    <name evidence="2" type="ORF">CLV41_107209</name>
</gene>
<keyword evidence="3" id="KW-1185">Reference proteome</keyword>
<dbReference type="RefSeq" id="WP_103223566.1">
    <property type="nucleotide sequence ID" value="NZ_PPCN01000007.1"/>
</dbReference>
<reference evidence="2 3" key="1">
    <citation type="submission" date="2018-01" db="EMBL/GenBank/DDBJ databases">
        <title>Genomic Encyclopedia of Archaeal and Bacterial Type Strains, Phase II (KMG-II): from individual species to whole genera.</title>
        <authorList>
            <person name="Goeker M."/>
        </authorList>
    </citation>
    <scope>NUCLEOTIDE SEQUENCE [LARGE SCALE GENOMIC DNA]</scope>
    <source>
        <strain evidence="2 3">DSM 17023</strain>
    </source>
</reference>
<keyword evidence="1" id="KW-0812">Transmembrane</keyword>
<comment type="caution">
    <text evidence="2">The sequence shown here is derived from an EMBL/GenBank/DDBJ whole genome shotgun (WGS) entry which is preliminary data.</text>
</comment>
<feature type="transmembrane region" description="Helical" evidence="1">
    <location>
        <begin position="93"/>
        <end position="110"/>
    </location>
</feature>
<feature type="transmembrane region" description="Helical" evidence="1">
    <location>
        <begin position="29"/>
        <end position="49"/>
    </location>
</feature>
<keyword evidence="1" id="KW-0472">Membrane</keyword>
<dbReference type="AlphaFoldDB" id="A0A2S3UR41"/>
<dbReference type="EMBL" id="PPCN01000007">
    <property type="protein sequence ID" value="POF30182.1"/>
    <property type="molecule type" value="Genomic_DNA"/>
</dbReference>
<evidence type="ECO:0000313" key="3">
    <source>
        <dbReference type="Proteomes" id="UP000236959"/>
    </source>
</evidence>
<evidence type="ECO:0000313" key="2">
    <source>
        <dbReference type="EMBL" id="POF30182.1"/>
    </source>
</evidence>
<dbReference type="OrthoDB" id="8747607at2"/>
<name>A0A2S3UR41_9HYPH</name>
<feature type="transmembrane region" description="Helical" evidence="1">
    <location>
        <begin position="55"/>
        <end position="81"/>
    </location>
</feature>
<dbReference type="Proteomes" id="UP000236959">
    <property type="component" value="Unassembled WGS sequence"/>
</dbReference>
<evidence type="ECO:0000256" key="1">
    <source>
        <dbReference type="SAM" id="Phobius"/>
    </source>
</evidence>
<organism evidence="2 3">
    <name type="scientific">Roseibium marinum</name>
    <dbReference type="NCBI Taxonomy" id="281252"/>
    <lineage>
        <taxon>Bacteria</taxon>
        <taxon>Pseudomonadati</taxon>
        <taxon>Pseudomonadota</taxon>
        <taxon>Alphaproteobacteria</taxon>
        <taxon>Hyphomicrobiales</taxon>
        <taxon>Stappiaceae</taxon>
        <taxon>Roseibium</taxon>
    </lineage>
</organism>
<feature type="transmembrane region" description="Helical" evidence="1">
    <location>
        <begin position="6"/>
        <end position="22"/>
    </location>
</feature>
<proteinExistence type="predicted"/>
<accession>A0A2S3UR41</accession>
<sequence length="288" mass="32966">MGKVFVIQFFAPIILFSLYFVIKNGAFRSGVLLSFIITIFVGIITLGSYGGFSGWSIIFGVLLFNFSYTQIFYFVIFFSLLSFSQTRKSISTSVYLFPPLFLITLFVMNYQKIATDIETKQAELYSEEKAELDKIPEYVVTTGSTAIKRREFFAIEEVKHLIEIKEDGRYFLYDRLEGNKVSEFSVVDTLPDNYLFIKTGKNTSFASDYRDKNGQLIARNLYAYEIRHVDGASNQLIDVDVKTDWFKPIIPPSISNRFSFVRVGSSKKRGSRRAALRALMKGVYEQGT</sequence>